<evidence type="ECO:0000256" key="5">
    <source>
        <dbReference type="ARBA" id="ARBA00022490"/>
    </source>
</evidence>
<dbReference type="GO" id="GO:0005737">
    <property type="term" value="C:cytoplasm"/>
    <property type="evidence" value="ECO:0007669"/>
    <property type="project" value="UniProtKB-SubCell"/>
</dbReference>
<evidence type="ECO:0000259" key="8">
    <source>
        <dbReference type="Pfam" id="PF01895"/>
    </source>
</evidence>
<comment type="subunit">
    <text evidence="3 7">Homodimer.</text>
</comment>
<dbReference type="InterPro" id="IPR028366">
    <property type="entry name" value="PhoU"/>
</dbReference>
<dbReference type="SUPFAM" id="SSF109755">
    <property type="entry name" value="PhoU-like"/>
    <property type="match status" value="1"/>
</dbReference>
<dbReference type="OrthoDB" id="7738at2157"/>
<dbReference type="PIRSF" id="PIRSF003107">
    <property type="entry name" value="PhoU"/>
    <property type="match status" value="1"/>
</dbReference>
<proteinExistence type="inferred from homology"/>
<dbReference type="GO" id="GO:0030643">
    <property type="term" value="P:intracellular phosphate ion homeostasis"/>
    <property type="evidence" value="ECO:0007669"/>
    <property type="project" value="InterPro"/>
</dbReference>
<dbReference type="FunFam" id="1.20.58.220:FF:000004">
    <property type="entry name" value="Phosphate-specific transport system accessory protein PhoU"/>
    <property type="match status" value="1"/>
</dbReference>
<dbReference type="AlphaFoldDB" id="A0A1H3WYV4"/>
<dbReference type="RefSeq" id="WP_092632865.1">
    <property type="nucleotide sequence ID" value="NZ_FNQT01000001.1"/>
</dbReference>
<dbReference type="GO" id="GO:0045936">
    <property type="term" value="P:negative regulation of phosphate metabolic process"/>
    <property type="evidence" value="ECO:0007669"/>
    <property type="project" value="InterPro"/>
</dbReference>
<evidence type="ECO:0000256" key="1">
    <source>
        <dbReference type="ARBA" id="ARBA00004496"/>
    </source>
</evidence>
<evidence type="ECO:0000256" key="2">
    <source>
        <dbReference type="ARBA" id="ARBA00008107"/>
    </source>
</evidence>
<dbReference type="EMBL" id="FNQT01000001">
    <property type="protein sequence ID" value="SDZ91522.1"/>
    <property type="molecule type" value="Genomic_DNA"/>
</dbReference>
<dbReference type="NCBIfam" id="TIGR02135">
    <property type="entry name" value="phoU_full"/>
    <property type="match status" value="1"/>
</dbReference>
<keyword evidence="5 7" id="KW-0963">Cytoplasm</keyword>
<evidence type="ECO:0000256" key="3">
    <source>
        <dbReference type="ARBA" id="ARBA00011738"/>
    </source>
</evidence>
<accession>A0A1H3WYV4</accession>
<dbReference type="STRING" id="555874.SAMN04488065_1196"/>
<evidence type="ECO:0000313" key="9">
    <source>
        <dbReference type="EMBL" id="SDZ91522.1"/>
    </source>
</evidence>
<keyword evidence="6 7" id="KW-0592">Phosphate transport</keyword>
<comment type="function">
    <text evidence="7">Plays a role in the regulation of phosphate uptake.</text>
</comment>
<dbReference type="PANTHER" id="PTHR42930">
    <property type="entry name" value="PHOSPHATE-SPECIFIC TRANSPORT SYSTEM ACCESSORY PROTEIN PHOU"/>
    <property type="match status" value="1"/>
</dbReference>
<comment type="subcellular location">
    <subcellularLocation>
        <location evidence="1 7">Cytoplasm</location>
    </subcellularLocation>
</comment>
<organism evidence="9 10">
    <name type="scientific">Haloplanus vescus</name>
    <dbReference type="NCBI Taxonomy" id="555874"/>
    <lineage>
        <taxon>Archaea</taxon>
        <taxon>Methanobacteriati</taxon>
        <taxon>Methanobacteriota</taxon>
        <taxon>Stenosarchaea group</taxon>
        <taxon>Halobacteria</taxon>
        <taxon>Halobacteriales</taxon>
        <taxon>Haloferacaceae</taxon>
        <taxon>Haloplanus</taxon>
    </lineage>
</organism>
<name>A0A1H3WYV4_9EURY</name>
<keyword evidence="10" id="KW-1185">Reference proteome</keyword>
<dbReference type="InterPro" id="IPR038078">
    <property type="entry name" value="PhoU-like_sf"/>
</dbReference>
<dbReference type="InterPro" id="IPR026022">
    <property type="entry name" value="PhoU_dom"/>
</dbReference>
<dbReference type="GO" id="GO:0006817">
    <property type="term" value="P:phosphate ion transport"/>
    <property type="evidence" value="ECO:0007669"/>
    <property type="project" value="UniProtKB-KW"/>
</dbReference>
<sequence length="224" mass="25164">MTRDEYQQSLADLSTDVLDMADLVAGRLDRALTALETVDEDAARDVATADDEVDRRYLDLEATCIQLFARQQPVASDLRFVASSFKILTDLERVGDLAVNLARYTLAADRARFEEVDLSAIGDLAREMLDDAMTAYRTDDAALCREVAERDDDLDTLCQRASERIVRDLIEREVDDGDTWAVEELMDDVSRLLLIVRDLERVGDHAVNIAARTLYMVESDPTLV</sequence>
<evidence type="ECO:0000256" key="7">
    <source>
        <dbReference type="PIRNR" id="PIRNR003107"/>
    </source>
</evidence>
<feature type="domain" description="PhoU" evidence="8">
    <location>
        <begin position="120"/>
        <end position="212"/>
    </location>
</feature>
<reference evidence="9 10" key="1">
    <citation type="submission" date="2016-10" db="EMBL/GenBank/DDBJ databases">
        <authorList>
            <person name="de Groot N.N."/>
        </authorList>
    </citation>
    <scope>NUCLEOTIDE SEQUENCE [LARGE SCALE GENOMIC DNA]</scope>
    <source>
        <strain evidence="9 10">CGMCC 1.8712</strain>
    </source>
</reference>
<dbReference type="Gene3D" id="1.20.58.220">
    <property type="entry name" value="Phosphate transport system protein phou homolog 2, domain 2"/>
    <property type="match status" value="1"/>
</dbReference>
<evidence type="ECO:0000256" key="6">
    <source>
        <dbReference type="ARBA" id="ARBA00022592"/>
    </source>
</evidence>
<evidence type="ECO:0000313" key="10">
    <source>
        <dbReference type="Proteomes" id="UP000236755"/>
    </source>
</evidence>
<keyword evidence="4 7" id="KW-0813">Transport</keyword>
<dbReference type="Pfam" id="PF01895">
    <property type="entry name" value="PhoU"/>
    <property type="match status" value="2"/>
</dbReference>
<evidence type="ECO:0000256" key="4">
    <source>
        <dbReference type="ARBA" id="ARBA00022448"/>
    </source>
</evidence>
<comment type="similarity">
    <text evidence="2 7">Belongs to the PhoU family.</text>
</comment>
<dbReference type="PANTHER" id="PTHR42930:SF3">
    <property type="entry name" value="PHOSPHATE-SPECIFIC TRANSPORT SYSTEM ACCESSORY PROTEIN PHOU"/>
    <property type="match status" value="1"/>
</dbReference>
<feature type="domain" description="PhoU" evidence="8">
    <location>
        <begin position="18"/>
        <end position="104"/>
    </location>
</feature>
<gene>
    <name evidence="9" type="ORF">SAMN04488065_1196</name>
</gene>
<protein>
    <recommendedName>
        <fullName evidence="7">Phosphate-specific transport system accessory protein PhoU</fullName>
    </recommendedName>
</protein>
<dbReference type="Proteomes" id="UP000236755">
    <property type="component" value="Unassembled WGS sequence"/>
</dbReference>